<dbReference type="Gene3D" id="3.20.20.210">
    <property type="match status" value="1"/>
</dbReference>
<comment type="caution">
    <text evidence="1">The sequence shown here is derived from an EMBL/GenBank/DDBJ whole genome shotgun (WGS) entry which is preliminary data.</text>
</comment>
<dbReference type="AlphaFoldDB" id="X1VWY6"/>
<reference evidence="1" key="1">
    <citation type="journal article" date="2014" name="Front. Microbiol.">
        <title>High frequency of phylogenetically diverse reductive dehalogenase-homologous genes in deep subseafloor sedimentary metagenomes.</title>
        <authorList>
            <person name="Kawai M."/>
            <person name="Futagami T."/>
            <person name="Toyoda A."/>
            <person name="Takaki Y."/>
            <person name="Nishi S."/>
            <person name="Hori S."/>
            <person name="Arai W."/>
            <person name="Tsubouchi T."/>
            <person name="Morono Y."/>
            <person name="Uchiyama I."/>
            <person name="Ito T."/>
            <person name="Fujiyama A."/>
            <person name="Inagaki F."/>
            <person name="Takami H."/>
        </authorList>
    </citation>
    <scope>NUCLEOTIDE SEQUENCE</scope>
    <source>
        <strain evidence="1">Expedition CK06-06</strain>
    </source>
</reference>
<gene>
    <name evidence="1" type="ORF">S12H4_61861</name>
</gene>
<proteinExistence type="predicted"/>
<protein>
    <submittedName>
        <fullName evidence="1">Uncharacterized protein</fullName>
    </submittedName>
</protein>
<dbReference type="EMBL" id="BARW01041230">
    <property type="protein sequence ID" value="GAJ23266.1"/>
    <property type="molecule type" value="Genomic_DNA"/>
</dbReference>
<name>X1VWY6_9ZZZZ</name>
<organism evidence="1">
    <name type="scientific">marine sediment metagenome</name>
    <dbReference type="NCBI Taxonomy" id="412755"/>
    <lineage>
        <taxon>unclassified sequences</taxon>
        <taxon>metagenomes</taxon>
        <taxon>ecological metagenomes</taxon>
    </lineage>
</organism>
<sequence length="31" mass="3570">PVHNIQSDTSIENILAFYEAAKEYGQYSMHL</sequence>
<feature type="non-terminal residue" evidence="1">
    <location>
        <position position="1"/>
    </location>
</feature>
<evidence type="ECO:0000313" key="1">
    <source>
        <dbReference type="EMBL" id="GAJ23266.1"/>
    </source>
</evidence>
<accession>X1VWY6</accession>
<dbReference type="InterPro" id="IPR038071">
    <property type="entry name" value="UROD/MetE-like_sf"/>
</dbReference>